<dbReference type="InterPro" id="IPR010982">
    <property type="entry name" value="Lambda_DNA-bd_dom_sf"/>
</dbReference>
<keyword evidence="3" id="KW-1185">Reference proteome</keyword>
<dbReference type="InterPro" id="IPR001387">
    <property type="entry name" value="Cro/C1-type_HTH"/>
</dbReference>
<proteinExistence type="predicted"/>
<geneLocation type="plasmid" evidence="2 3">
    <name>pSchITTGS70c</name>
</geneLocation>
<organism evidence="2 3">
    <name type="scientific">Sinorhizobium chiapasense</name>
    <dbReference type="NCBI Taxonomy" id="501572"/>
    <lineage>
        <taxon>Bacteria</taxon>
        <taxon>Pseudomonadati</taxon>
        <taxon>Pseudomonadota</taxon>
        <taxon>Alphaproteobacteria</taxon>
        <taxon>Hyphomicrobiales</taxon>
        <taxon>Rhizobiaceae</taxon>
        <taxon>Sinorhizobium/Ensifer group</taxon>
        <taxon>Sinorhizobium</taxon>
    </lineage>
</organism>
<dbReference type="EMBL" id="CP133151">
    <property type="protein sequence ID" value="WVT06450.1"/>
    <property type="molecule type" value="Genomic_DNA"/>
</dbReference>
<sequence length="152" mass="16939">MSRSYELTLSMDEAEDGTISWMVTAPAFPEVITFGDTQPNAYLEGLKAIDEAIAARMADGEEIPLPLSETKGVGRYVEVPVLTFLKCGLYVICKAKDVSRAELARRLGWHREQVDRLFRLDHKSQMDQIEAAYKALDVPLDVKADFDFPAAA</sequence>
<feature type="domain" description="HTH cro/C1-type" evidence="1">
    <location>
        <begin position="89"/>
        <end position="143"/>
    </location>
</feature>
<dbReference type="PROSITE" id="PS50943">
    <property type="entry name" value="HTH_CROC1"/>
    <property type="match status" value="1"/>
</dbReference>
<evidence type="ECO:0000259" key="1">
    <source>
        <dbReference type="PROSITE" id="PS50943"/>
    </source>
</evidence>
<protein>
    <submittedName>
        <fullName evidence="2">Type II toxin-antitoxin system HicB family antitoxin</fullName>
    </submittedName>
</protein>
<gene>
    <name evidence="2" type="ORF">RB548_24210</name>
</gene>
<dbReference type="CDD" id="cd00093">
    <property type="entry name" value="HTH_XRE"/>
    <property type="match status" value="1"/>
</dbReference>
<dbReference type="Gene3D" id="3.30.160.250">
    <property type="match status" value="1"/>
</dbReference>
<keyword evidence="2" id="KW-0614">Plasmid</keyword>
<dbReference type="Proteomes" id="UP001432360">
    <property type="component" value="Plasmid pSchITTGS70c"/>
</dbReference>
<dbReference type="InterPro" id="IPR035069">
    <property type="entry name" value="TTHA1013/TTHA0281-like"/>
</dbReference>
<dbReference type="SUPFAM" id="SSF47413">
    <property type="entry name" value="lambda repressor-like DNA-binding domains"/>
    <property type="match status" value="1"/>
</dbReference>
<dbReference type="RefSeq" id="WP_331375511.1">
    <property type="nucleotide sequence ID" value="NZ_CP133151.1"/>
</dbReference>
<evidence type="ECO:0000313" key="2">
    <source>
        <dbReference type="EMBL" id="WVT06450.1"/>
    </source>
</evidence>
<evidence type="ECO:0000313" key="3">
    <source>
        <dbReference type="Proteomes" id="UP001432360"/>
    </source>
</evidence>
<name>A0ABZ2BIV7_9HYPH</name>
<dbReference type="SUPFAM" id="SSF143100">
    <property type="entry name" value="TTHA1013/TTHA0281-like"/>
    <property type="match status" value="1"/>
</dbReference>
<accession>A0ABZ2BIV7</accession>
<reference evidence="2" key="1">
    <citation type="submission" date="2023-08" db="EMBL/GenBank/DDBJ databases">
        <title>Complete genome sequence of Sinorhizobium chiapanecum ITTG S70 isolated from Acaciella angustissima nodules in Chiapas-Mexico.</title>
        <authorList>
            <person name="Rincon-Rosales R."/>
            <person name="Rogel M.A."/>
            <person name="Rincon-Medina C.I."/>
            <person name="Guerrero G."/>
            <person name="Manzano-Gomez L.A."/>
            <person name="Lopez-Lopez A."/>
            <person name="Rincon Molina F.A."/>
            <person name="Martinez-Romero E."/>
        </authorList>
    </citation>
    <scope>NUCLEOTIDE SEQUENCE</scope>
    <source>
        <strain evidence="2">ITTG S70</strain>
        <plasmid evidence="2">pSchITTGS70c</plasmid>
    </source>
</reference>